<feature type="signal peptide" evidence="2">
    <location>
        <begin position="1"/>
        <end position="17"/>
    </location>
</feature>
<dbReference type="AlphaFoldDB" id="A0A420H8L1"/>
<feature type="compositionally biased region" description="Acidic residues" evidence="1">
    <location>
        <begin position="76"/>
        <end position="90"/>
    </location>
</feature>
<organism evidence="3 4">
    <name type="scientific">Erysiphe neolycopersici</name>
    <dbReference type="NCBI Taxonomy" id="212602"/>
    <lineage>
        <taxon>Eukaryota</taxon>
        <taxon>Fungi</taxon>
        <taxon>Dikarya</taxon>
        <taxon>Ascomycota</taxon>
        <taxon>Pezizomycotina</taxon>
        <taxon>Leotiomycetes</taxon>
        <taxon>Erysiphales</taxon>
        <taxon>Erysiphaceae</taxon>
        <taxon>Erysiphe</taxon>
    </lineage>
</organism>
<feature type="compositionally biased region" description="Low complexity" evidence="1">
    <location>
        <begin position="195"/>
        <end position="205"/>
    </location>
</feature>
<dbReference type="Proteomes" id="UP000286134">
    <property type="component" value="Unassembled WGS sequence"/>
</dbReference>
<comment type="caution">
    <text evidence="3">The sequence shown here is derived from an EMBL/GenBank/DDBJ whole genome shotgun (WGS) entry which is preliminary data.</text>
</comment>
<evidence type="ECO:0000256" key="1">
    <source>
        <dbReference type="SAM" id="MobiDB-lite"/>
    </source>
</evidence>
<dbReference type="EMBL" id="MCFK01010274">
    <property type="protein sequence ID" value="RKF53751.1"/>
    <property type="molecule type" value="Genomic_DNA"/>
</dbReference>
<feature type="region of interest" description="Disordered" evidence="1">
    <location>
        <begin position="195"/>
        <end position="270"/>
    </location>
</feature>
<reference evidence="3 4" key="1">
    <citation type="journal article" date="2018" name="BMC Genomics">
        <title>Comparative genome analyses reveal sequence features reflecting distinct modes of host-adaptation between dicot and monocot powdery mildew.</title>
        <authorList>
            <person name="Wu Y."/>
            <person name="Ma X."/>
            <person name="Pan Z."/>
            <person name="Kale S.D."/>
            <person name="Song Y."/>
            <person name="King H."/>
            <person name="Zhang Q."/>
            <person name="Presley C."/>
            <person name="Deng X."/>
            <person name="Wei C.I."/>
            <person name="Xiao S."/>
        </authorList>
    </citation>
    <scope>NUCLEOTIDE SEQUENCE [LARGE SCALE GENOMIC DNA]</scope>
    <source>
        <strain evidence="3">UMSG2</strain>
    </source>
</reference>
<gene>
    <name evidence="3" type="ORF">OnM2_102017</name>
</gene>
<feature type="chain" id="PRO_5019147786" evidence="2">
    <location>
        <begin position="18"/>
        <end position="385"/>
    </location>
</feature>
<name>A0A420H8L1_9PEZI</name>
<evidence type="ECO:0000313" key="4">
    <source>
        <dbReference type="Proteomes" id="UP000286134"/>
    </source>
</evidence>
<proteinExistence type="predicted"/>
<evidence type="ECO:0000313" key="3">
    <source>
        <dbReference type="EMBL" id="RKF53751.1"/>
    </source>
</evidence>
<feature type="compositionally biased region" description="Acidic residues" evidence="1">
    <location>
        <begin position="234"/>
        <end position="257"/>
    </location>
</feature>
<sequence length="385" mass="41462">MKGLFAPLVAAVVLVDALTHHPIVYYPKETDAASLNNEPGNVLKSDVVYQNVPTNNQDVEPASAEAVASKNNISDQPDDVDELDSNDEEAETKPNPTEFIDDNQTSKLTPPDVKPDSIDDDNLNKPAGIDFPDGEPAEEKFDSVEIPNTTLYTTSTVYSTVTSTVTDCVTTVTDCPEIGSVVTKTISMYTTVCPVTTPTSVAPSSDELTNEDSDSPNSDISESDEPESDKPESDEPESDEPESESESDMEPDTESLDIPDAPEPTQAPYYTKTIETTVWYTVTDCTPKETDCPIGQETSSIHTRTEIYPVTDIPHFWSPNSTQTQPYATGSPSSYPEQPSNDNVTIPTTPPNYTINAGSAQKANALLMSFGLVAASAVAIFQGLI</sequence>
<feature type="region of interest" description="Disordered" evidence="1">
    <location>
        <begin position="316"/>
        <end position="344"/>
    </location>
</feature>
<keyword evidence="4" id="KW-1185">Reference proteome</keyword>
<feature type="region of interest" description="Disordered" evidence="1">
    <location>
        <begin position="59"/>
        <end position="141"/>
    </location>
</feature>
<evidence type="ECO:0000256" key="2">
    <source>
        <dbReference type="SAM" id="SignalP"/>
    </source>
</evidence>
<accession>A0A420H8L1</accession>
<keyword evidence="2" id="KW-0732">Signal</keyword>
<protein>
    <submittedName>
        <fullName evidence="3">Uncharacterized protein</fullName>
    </submittedName>
</protein>
<feature type="compositionally biased region" description="Polar residues" evidence="1">
    <location>
        <begin position="318"/>
        <end position="344"/>
    </location>
</feature>
<dbReference type="OrthoDB" id="3565477at2759"/>